<accession>A0A9N9KJD1</accession>
<sequence length="83" mass="9377">SPSPIHSLGQLPSAILLYITNYHSLYYQLNCSFASLLAFHPKNQSPTHLQQKPGVNVNNLKDALTELLSWSWYSYQKGWDALG</sequence>
<evidence type="ECO:0000313" key="2">
    <source>
        <dbReference type="Proteomes" id="UP000789759"/>
    </source>
</evidence>
<feature type="non-terminal residue" evidence="1">
    <location>
        <position position="83"/>
    </location>
</feature>
<reference evidence="1" key="1">
    <citation type="submission" date="2021-06" db="EMBL/GenBank/DDBJ databases">
        <authorList>
            <person name="Kallberg Y."/>
            <person name="Tangrot J."/>
            <person name="Rosling A."/>
        </authorList>
    </citation>
    <scope>NUCLEOTIDE SEQUENCE</scope>
    <source>
        <strain evidence="1">FL966</strain>
    </source>
</reference>
<organism evidence="1 2">
    <name type="scientific">Cetraspora pellucida</name>
    <dbReference type="NCBI Taxonomy" id="1433469"/>
    <lineage>
        <taxon>Eukaryota</taxon>
        <taxon>Fungi</taxon>
        <taxon>Fungi incertae sedis</taxon>
        <taxon>Mucoromycota</taxon>
        <taxon>Glomeromycotina</taxon>
        <taxon>Glomeromycetes</taxon>
        <taxon>Diversisporales</taxon>
        <taxon>Gigasporaceae</taxon>
        <taxon>Cetraspora</taxon>
    </lineage>
</organism>
<comment type="caution">
    <text evidence="1">The sequence shown here is derived from an EMBL/GenBank/DDBJ whole genome shotgun (WGS) entry which is preliminary data.</text>
</comment>
<gene>
    <name evidence="1" type="ORF">CPELLU_LOCUS21276</name>
</gene>
<feature type="non-terminal residue" evidence="1">
    <location>
        <position position="1"/>
    </location>
</feature>
<evidence type="ECO:0000313" key="1">
    <source>
        <dbReference type="EMBL" id="CAG8835703.1"/>
    </source>
</evidence>
<protein>
    <submittedName>
        <fullName evidence="1">15016_t:CDS:1</fullName>
    </submittedName>
</protein>
<dbReference type="EMBL" id="CAJVQA010076671">
    <property type="protein sequence ID" value="CAG8835703.1"/>
    <property type="molecule type" value="Genomic_DNA"/>
</dbReference>
<dbReference type="Proteomes" id="UP000789759">
    <property type="component" value="Unassembled WGS sequence"/>
</dbReference>
<keyword evidence="2" id="KW-1185">Reference proteome</keyword>
<name>A0A9N9KJD1_9GLOM</name>
<proteinExistence type="predicted"/>
<dbReference type="AlphaFoldDB" id="A0A9N9KJD1"/>